<dbReference type="AlphaFoldDB" id="D8IPQ8"/>
<organism evidence="1 2">
    <name type="scientific">Herbaspirillum seropedicae (strain SmR1)</name>
    <dbReference type="NCBI Taxonomy" id="757424"/>
    <lineage>
        <taxon>Bacteria</taxon>
        <taxon>Pseudomonadati</taxon>
        <taxon>Pseudomonadota</taxon>
        <taxon>Betaproteobacteria</taxon>
        <taxon>Burkholderiales</taxon>
        <taxon>Oxalobacteraceae</taxon>
        <taxon>Herbaspirillum</taxon>
    </lineage>
</organism>
<gene>
    <name evidence="1" type="ordered locus">Hsero_3476</name>
</gene>
<evidence type="ECO:0000313" key="2">
    <source>
        <dbReference type="Proteomes" id="UP000000329"/>
    </source>
</evidence>
<accession>D8IPQ8</accession>
<dbReference type="EMBL" id="CP002039">
    <property type="protein sequence ID" value="ADJ64955.1"/>
    <property type="molecule type" value="Genomic_DNA"/>
</dbReference>
<reference evidence="1 2" key="1">
    <citation type="submission" date="2010-04" db="EMBL/GenBank/DDBJ databases">
        <title>The genome of Herbaspirillum seropedicae SmR1, an endophytic, nitrogen-fixing, plant-growth promoting beta-Proteobacteria.</title>
        <authorList>
            <person name="Pedrosa F.O."/>
            <person name="Monteiro R.A."/>
            <person name="Wassem R."/>
            <person name="Cruz L.M."/>
            <person name="Ayub R.A."/>
            <person name="Colauto N.B."/>
            <person name="Fernandez M.A."/>
            <person name="Fungaro M.H.P."/>
            <person name="Grisard E.C."/>
            <person name="Hungria M."/>
            <person name="Madeira H.M.F."/>
            <person name="Nodari R.O."/>
            <person name="Osaku C.A."/>
            <person name="Petzl-Erler M.L."/>
            <person name="Terenzi H."/>
            <person name="Vieira L.G.E."/>
            <person name="Almeida M.I.M."/>
            <person name="Alves L.R."/>
            <person name="Arantes O.M.N."/>
            <person name="Balsanelli E."/>
            <person name="Barcellos F.G."/>
            <person name="Baura V.A."/>
            <person name="Binde D.R."/>
            <person name="Campo R.J."/>
            <person name="Chubatsu L.S."/>
            <person name="Chueire L.M.O."/>
            <person name="Ciferri R.R."/>
            <person name="Correa L.C."/>
            <person name="da Conceicao Silva J.L."/>
            <person name="Dabul A.N.G."/>
            <person name="Dambros B.P."/>
            <person name="Faoro H."/>
            <person name="Favetti A."/>
            <person name="Friedermann G."/>
            <person name="Furlaneto M.C."/>
            <person name="Gasques L.S."/>
            <person name="Gimenes C.C.T."/>
            <person name="Gioppo N.M.R."/>
            <person name="Glienke-Blanco C."/>
            <person name="Godoy L.P."/>
            <person name="Guerra M.P."/>
            <person name="Karp S."/>
            <person name="Kava-Cordeiro V."/>
            <person name="Margarido V.P."/>
            <person name="Mathioni S.M."/>
            <person name="Menck-Soares M.A."/>
            <person name="Murace N.K."/>
            <person name="Nicolas M.F."/>
            <person name="Oliveira C.E.C."/>
            <person name="Pagnan N.A.B."/>
            <person name="Pamphile J.A."/>
            <person name="Patussi E.V."/>
            <person name="Pereira L.F.P."/>
            <person name="Pereira-Ferrari L."/>
            <person name="Pinto F.G.S."/>
            <person name="Precoma C."/>
            <person name="Prioli A.J."/>
            <person name="Prioli S.M.A.P."/>
            <person name="Raittz R.T."/>
            <person name="Ramos H.J.O."/>
            <person name="Ribeiro E.M.S.F."/>
            <person name="Rigo L.U."/>
            <person name="Rocha C.L.M.S.C."/>
            <person name="Rocha S.N."/>
            <person name="Santos K."/>
            <person name="Satori D."/>
            <person name="Silva A.G."/>
            <person name="Simao R.C.G."/>
            <person name="Soares M.A.M."/>
            <person name="Souza E.M."/>
            <person name="Steffens M.B.R."/>
            <person name="Steindel M."/>
            <person name="Tadra-Sfeir M.Z."/>
            <person name="Takahashi E.K."/>
            <person name="Torres R.A."/>
            <person name="Valle J.S."/>
            <person name="Vernal J.I."/>
            <person name="Vilas-Boas L.A."/>
            <person name="Watanabe M.A.E."/>
            <person name="Weiss V.A."/>
            <person name="Yates M.A."/>
            <person name="Souza E.M."/>
        </authorList>
    </citation>
    <scope>NUCLEOTIDE SEQUENCE [LARGE SCALE GENOMIC DNA]</scope>
    <source>
        <strain evidence="1 2">SmR1</strain>
    </source>
</reference>
<name>D8IPQ8_HERSS</name>
<dbReference type="HOGENOM" id="CLU_2154887_0_0_4"/>
<dbReference type="KEGG" id="hse:Hsero_3476"/>
<keyword evidence="2" id="KW-1185">Reference proteome</keyword>
<protein>
    <submittedName>
        <fullName evidence="1">Uncharacterized protein</fullName>
    </submittedName>
</protein>
<sequence length="111" mass="12504">MGSFTDRSDLTVSQFESLPQWQVADNLRPMPHNLEIGSLVLAPLADECGDYVWLLIRYRTQYPEPGGSEGDHLYTSLAEARVEAASQFGVDDSDWKTLAPSDVRWIEKEIC</sequence>
<dbReference type="STRING" id="757424.Hsero_3476"/>
<dbReference type="Proteomes" id="UP000000329">
    <property type="component" value="Chromosome"/>
</dbReference>
<evidence type="ECO:0000313" key="1">
    <source>
        <dbReference type="EMBL" id="ADJ64955.1"/>
    </source>
</evidence>
<proteinExistence type="predicted"/>